<proteinExistence type="predicted"/>
<dbReference type="EMBL" id="CP029289">
    <property type="protein sequence ID" value="AWR95761.1"/>
    <property type="molecule type" value="Genomic_DNA"/>
</dbReference>
<dbReference type="InterPro" id="IPR010451">
    <property type="entry name" value="Acetoacetate_decarboxylase"/>
</dbReference>
<sequence>MIFLYSHPFSKSGNSQIVPPPPYYYGVEYLGAHVYFDNEKLKGILPSFLNTDGEGWIYLADFVTVSNDKWNLMYEDPSFTQYKEAAIALKVNFEGQNFLYFPFMWVDKDWALVRGWINGYPKKLATIYLTKLNKLLPEYNTRKENLTLGGYLLRDSKLIELRVTLKKKVSSIPLSNFGKTLTIRYFPKTGEKEGEINELVTIEKVDSRIDDIWEGDAEVNIREGINDELEFFIPKKVVAGYSYDYYFKTIGTKLVKKIENYSF</sequence>
<reference evidence="1 2" key="1">
    <citation type="submission" date="2018-05" db="EMBL/GenBank/DDBJ databases">
        <title>Complete Genome Sequences of Extremely Thermoacidophilic, Metal-Mobilizing Type-Strain Members of the Archaeal Family Sulfolobaceae: Acidianus brierleyi DSM-1651T, Acidianus sulfidivorans DSM-18786T, Metallosphaera hakonensis DSM-7519T, and Metallosphaera prunae DSM-10039T.</title>
        <authorList>
            <person name="Counts J.A."/>
            <person name="Kelly R.M."/>
        </authorList>
    </citation>
    <scope>NUCLEOTIDE SEQUENCE [LARGE SCALE GENOMIC DNA]</scope>
    <source>
        <strain evidence="1 2">DSM 1651</strain>
    </source>
</reference>
<dbReference type="GO" id="GO:0016829">
    <property type="term" value="F:lyase activity"/>
    <property type="evidence" value="ECO:0007669"/>
    <property type="project" value="InterPro"/>
</dbReference>
<dbReference type="AlphaFoldDB" id="A0A2U9IIC8"/>
<name>A0A2U9IIC8_9CREN</name>
<dbReference type="Proteomes" id="UP000248044">
    <property type="component" value="Chromosome"/>
</dbReference>
<dbReference type="RefSeq" id="WP_110271639.1">
    <property type="nucleotide sequence ID" value="NZ_CP029289.2"/>
</dbReference>
<accession>A0A2U9IIC8</accession>
<dbReference type="Pfam" id="PF06314">
    <property type="entry name" value="ADC"/>
    <property type="match status" value="1"/>
</dbReference>
<dbReference type="KEGG" id="abri:DFR85_15420"/>
<dbReference type="GeneID" id="36833574"/>
<dbReference type="SUPFAM" id="SSF160104">
    <property type="entry name" value="Acetoacetate decarboxylase-like"/>
    <property type="match status" value="1"/>
</dbReference>
<keyword evidence="2" id="KW-1185">Reference proteome</keyword>
<dbReference type="InterPro" id="IPR023375">
    <property type="entry name" value="ADC_dom_sf"/>
</dbReference>
<evidence type="ECO:0000313" key="1">
    <source>
        <dbReference type="EMBL" id="AWR95761.1"/>
    </source>
</evidence>
<organism evidence="1 2">
    <name type="scientific">Acidianus brierleyi</name>
    <dbReference type="NCBI Taxonomy" id="41673"/>
    <lineage>
        <taxon>Archaea</taxon>
        <taxon>Thermoproteota</taxon>
        <taxon>Thermoprotei</taxon>
        <taxon>Sulfolobales</taxon>
        <taxon>Sulfolobaceae</taxon>
        <taxon>Acidianus</taxon>
    </lineage>
</organism>
<dbReference type="Gene3D" id="2.40.400.10">
    <property type="entry name" value="Acetoacetate decarboxylase-like"/>
    <property type="match status" value="1"/>
</dbReference>
<evidence type="ECO:0000313" key="2">
    <source>
        <dbReference type="Proteomes" id="UP000248044"/>
    </source>
</evidence>
<protein>
    <submittedName>
        <fullName evidence="1">Acetoacetate decarboxylase</fullName>
    </submittedName>
</protein>
<dbReference type="OrthoDB" id="371950at2157"/>
<gene>
    <name evidence="1" type="ORF">DFR85_15420</name>
</gene>